<evidence type="ECO:0000259" key="1">
    <source>
        <dbReference type="Pfam" id="PF00296"/>
    </source>
</evidence>
<name>A0A076EZ08_RHOOP</name>
<dbReference type="Gene3D" id="3.20.20.30">
    <property type="entry name" value="Luciferase-like domain"/>
    <property type="match status" value="1"/>
</dbReference>
<accession>A0A076EZ08</accession>
<keyword evidence="2" id="KW-0614">Plasmid</keyword>
<reference evidence="2 3" key="1">
    <citation type="submission" date="2014-07" db="EMBL/GenBank/DDBJ databases">
        <title>Genome Sequence of Rhodococcus opacus Strain R7, a Biodegrader of Mono- and Polycyclic Aromatic Hydrocarbons.</title>
        <authorList>
            <person name="Di Gennaro P."/>
            <person name="Zampolli J."/>
            <person name="Presti I."/>
            <person name="Cappelletti M."/>
            <person name="D'Ursi P."/>
            <person name="Orro A."/>
            <person name="Mezzelani A."/>
            <person name="Milanesi L."/>
        </authorList>
    </citation>
    <scope>NUCLEOTIDE SEQUENCE [LARGE SCALE GENOMIC DNA]</scope>
    <source>
        <strain evidence="2 3">R7</strain>
        <plasmid evidence="2">pPDG2</plasmid>
    </source>
</reference>
<evidence type="ECO:0000313" key="2">
    <source>
        <dbReference type="EMBL" id="AII11021.1"/>
    </source>
</evidence>
<dbReference type="InterPro" id="IPR036661">
    <property type="entry name" value="Luciferase-like_sf"/>
</dbReference>
<geneLocation type="plasmid" evidence="2 3">
    <name>pPDG2</name>
</geneLocation>
<dbReference type="InterPro" id="IPR050564">
    <property type="entry name" value="F420-G6PD/mer"/>
</dbReference>
<evidence type="ECO:0000313" key="3">
    <source>
        <dbReference type="Proteomes" id="UP000028488"/>
    </source>
</evidence>
<dbReference type="SUPFAM" id="SSF51679">
    <property type="entry name" value="Bacterial luciferase-like"/>
    <property type="match status" value="1"/>
</dbReference>
<dbReference type="Pfam" id="PF00296">
    <property type="entry name" value="Bac_luciferase"/>
    <property type="match status" value="1"/>
</dbReference>
<gene>
    <name evidence="2" type="ORF">EP51_43835</name>
</gene>
<organism evidence="2 3">
    <name type="scientific">Rhodococcus opacus</name>
    <name type="common">Nocardia opaca</name>
    <dbReference type="NCBI Taxonomy" id="37919"/>
    <lineage>
        <taxon>Bacteria</taxon>
        <taxon>Bacillati</taxon>
        <taxon>Actinomycetota</taxon>
        <taxon>Actinomycetes</taxon>
        <taxon>Mycobacteriales</taxon>
        <taxon>Nocardiaceae</taxon>
        <taxon>Rhodococcus</taxon>
    </lineage>
</organism>
<proteinExistence type="predicted"/>
<dbReference type="EMBL" id="CP008949">
    <property type="protein sequence ID" value="AII11021.1"/>
    <property type="molecule type" value="Genomic_DNA"/>
</dbReference>
<dbReference type="Proteomes" id="UP000028488">
    <property type="component" value="Plasmid pPDG2"/>
</dbReference>
<protein>
    <submittedName>
        <fullName evidence="2">5,10-methylene tetrahydromethanopterin reductase</fullName>
    </submittedName>
</protein>
<sequence length="304" mass="32945">MSTTDSRARSLPVLFGANIDPTWAPEDGDPVARTQHAESLGLDLVTIQDHPYQAAFYDTWTLLTYLAAKTEHITIVPTVATLPLRPPAVLAKAAASLDRLTGGRLQLGLGAGAFWDAIDAMDGPRRSPREAADALIEAVEVIRAMWSGERAVRFDGQYYHLRGVHPGPPPGADLGLWLGAYGPRMLSLTGRSADGWLPSLSFLPFDRVQAASRRIDAAAVEAGRNPRLIRKVFNINGIIGTESHEPFQGSVTQWVDHIVTAVTEFGMNAFSYWPNDQYDRQIAMFSSEVVPAARAALADTEAAG</sequence>
<dbReference type="RefSeq" id="WP_128643633.1">
    <property type="nucleotide sequence ID" value="NZ_CP008949.1"/>
</dbReference>
<dbReference type="AlphaFoldDB" id="A0A076EZ08"/>
<dbReference type="InterPro" id="IPR011251">
    <property type="entry name" value="Luciferase-like_dom"/>
</dbReference>
<feature type="domain" description="Luciferase-like" evidence="1">
    <location>
        <begin position="31"/>
        <end position="240"/>
    </location>
</feature>
<dbReference type="GO" id="GO:0016705">
    <property type="term" value="F:oxidoreductase activity, acting on paired donors, with incorporation or reduction of molecular oxygen"/>
    <property type="evidence" value="ECO:0007669"/>
    <property type="project" value="InterPro"/>
</dbReference>
<dbReference type="PANTHER" id="PTHR43244:SF2">
    <property type="entry name" value="CONSERVED HYPOTHETICAL ALANINE AND PROLINE-RICH PROTEIN"/>
    <property type="match status" value="1"/>
</dbReference>
<dbReference type="PANTHER" id="PTHR43244">
    <property type="match status" value="1"/>
</dbReference>